<dbReference type="AlphaFoldDB" id="A0A811USH8"/>
<name>A0A811USH8_CERCA</name>
<sequence>MLGNHSDQDNVDIKRCNNNKLTPEFPQILPHEFEDHYERYGSHYESIVMSLPQQVQKNVINYQSIKTSTTYCYENSKDLPTFDKELLRSTSEYQILKVGNNNFTIISSGYCNEMVGTHEKSHLKHTNSQVNNNISQTLNHQPIERQKILVGDATTETNSDTRFNTLRVIPADIADSVDKIPNGSTTDAVNYTVNGVNMIKNSTEI</sequence>
<gene>
    <name evidence="1" type="ORF">CCAP1982_LOCUS10145</name>
</gene>
<evidence type="ECO:0000313" key="2">
    <source>
        <dbReference type="Proteomes" id="UP000606786"/>
    </source>
</evidence>
<comment type="caution">
    <text evidence="1">The sequence shown here is derived from an EMBL/GenBank/DDBJ whole genome shotgun (WGS) entry which is preliminary data.</text>
</comment>
<dbReference type="OrthoDB" id="9332038at2759"/>
<dbReference type="Proteomes" id="UP000606786">
    <property type="component" value="Unassembled WGS sequence"/>
</dbReference>
<accession>A0A811USH8</accession>
<dbReference type="EMBL" id="CAJHJT010000023">
    <property type="protein sequence ID" value="CAD7001654.1"/>
    <property type="molecule type" value="Genomic_DNA"/>
</dbReference>
<reference evidence="1" key="1">
    <citation type="submission" date="2020-11" db="EMBL/GenBank/DDBJ databases">
        <authorList>
            <person name="Whitehead M."/>
        </authorList>
    </citation>
    <scope>NUCLEOTIDE SEQUENCE</scope>
    <source>
        <strain evidence="1">EGII</strain>
    </source>
</reference>
<proteinExistence type="predicted"/>
<organism evidence="1 2">
    <name type="scientific">Ceratitis capitata</name>
    <name type="common">Mediterranean fruit fly</name>
    <name type="synonym">Tephritis capitata</name>
    <dbReference type="NCBI Taxonomy" id="7213"/>
    <lineage>
        <taxon>Eukaryota</taxon>
        <taxon>Metazoa</taxon>
        <taxon>Ecdysozoa</taxon>
        <taxon>Arthropoda</taxon>
        <taxon>Hexapoda</taxon>
        <taxon>Insecta</taxon>
        <taxon>Pterygota</taxon>
        <taxon>Neoptera</taxon>
        <taxon>Endopterygota</taxon>
        <taxon>Diptera</taxon>
        <taxon>Brachycera</taxon>
        <taxon>Muscomorpha</taxon>
        <taxon>Tephritoidea</taxon>
        <taxon>Tephritidae</taxon>
        <taxon>Ceratitis</taxon>
        <taxon>Ceratitis</taxon>
    </lineage>
</organism>
<protein>
    <submittedName>
        <fullName evidence="1">(Mediterranean fruit fly) hypothetical protein</fullName>
    </submittedName>
</protein>
<evidence type="ECO:0000313" key="1">
    <source>
        <dbReference type="EMBL" id="CAD7001654.1"/>
    </source>
</evidence>
<keyword evidence="2" id="KW-1185">Reference proteome</keyword>